<dbReference type="SUPFAM" id="SSF81383">
    <property type="entry name" value="F-box domain"/>
    <property type="match status" value="1"/>
</dbReference>
<sequence length="590" mass="66528">MDNLPQELIIRILEFCDGDGIVHLSLTCKTFSQIINHSKIFELQRELQSSGYQLSQSGLQLKEAGNIVALLNEFRKFRDGWLYLKLGKPLMLESTDPDMRLYELGQGYYAAALSTSFALPGVIKLTNLHNGSSTKLSLGVQFSEFQIDMSQELLALVAIEAHVTRSSSIYLRSSDTGHSHPAALHPDWTVQLPFNVERRSSGIFVEIMDELLAVKYVSIERDVSNILIWNWKSGLLLNRIECLSMSCTFGFLGTDSLLLSQSIKDAGVNVVVYTNVRSASVPSPDSRAVFDISQYPMAKPSFEFGFPEFSQGAHAYLLMRSEPAPTLGSTGPAKFMPRPSSRIVQLSMSVVQSVGPQRGLRQYHIFLSKTQILKCMKMYDDAPTAKLGPGSEADSESPIRIPWERWGEHATRWFGTPAAMSPWICRTHGTRFIQAHPYVGDDDGGNEHPLEYLSVLEFHQPTIRRMAQLGCDKHLSMWNSEQGRQHIDWNSPDEVLEYFTNSLRSRPNVAVEDDAVFVDIIDETVPSYTPFNGQILVTRLPYRIVTRRRPVPKHSGWMMDNNLIIGMPSWQGDELENMQNEHMTIYTPMA</sequence>
<protein>
    <submittedName>
        <fullName evidence="2">F-box protein</fullName>
    </submittedName>
</protein>
<dbReference type="Proteomes" id="UP000650533">
    <property type="component" value="Chromosome 9"/>
</dbReference>
<organism evidence="2 3">
    <name type="scientific">Rhizoctonia solani</name>
    <dbReference type="NCBI Taxonomy" id="456999"/>
    <lineage>
        <taxon>Eukaryota</taxon>
        <taxon>Fungi</taxon>
        <taxon>Dikarya</taxon>
        <taxon>Basidiomycota</taxon>
        <taxon>Agaricomycotina</taxon>
        <taxon>Agaricomycetes</taxon>
        <taxon>Cantharellales</taxon>
        <taxon>Ceratobasidiaceae</taxon>
        <taxon>Rhizoctonia</taxon>
    </lineage>
</organism>
<dbReference type="InterPro" id="IPR001810">
    <property type="entry name" value="F-box_dom"/>
</dbReference>
<reference evidence="2" key="1">
    <citation type="submission" date="2020-05" db="EMBL/GenBank/DDBJ databases">
        <title>Evolutionary and genomic comparisons of hybrid uninucleate and nonhybrid Rhizoctonia fungi.</title>
        <authorList>
            <person name="Li C."/>
            <person name="Chen X."/>
        </authorList>
    </citation>
    <scope>NUCLEOTIDE SEQUENCE</scope>
    <source>
        <strain evidence="2">AG-1 IA</strain>
    </source>
</reference>
<gene>
    <name evidence="2" type="ORF">RhiXN_07735</name>
</gene>
<dbReference type="Pfam" id="PF00646">
    <property type="entry name" value="F-box"/>
    <property type="match status" value="1"/>
</dbReference>
<dbReference type="PROSITE" id="PS50181">
    <property type="entry name" value="FBOX"/>
    <property type="match status" value="1"/>
</dbReference>
<dbReference type="GeneID" id="67030014"/>
<dbReference type="AlphaFoldDB" id="A0A8H8NZA5"/>
<dbReference type="Gene3D" id="1.20.1280.50">
    <property type="match status" value="1"/>
</dbReference>
<dbReference type="RefSeq" id="XP_043182936.1">
    <property type="nucleotide sequence ID" value="XM_043327551.1"/>
</dbReference>
<evidence type="ECO:0000313" key="2">
    <source>
        <dbReference type="EMBL" id="QRW22699.1"/>
    </source>
</evidence>
<name>A0A8H8NZA5_9AGAM</name>
<evidence type="ECO:0000259" key="1">
    <source>
        <dbReference type="PROSITE" id="PS50181"/>
    </source>
</evidence>
<proteinExistence type="predicted"/>
<evidence type="ECO:0000313" key="3">
    <source>
        <dbReference type="Proteomes" id="UP000650533"/>
    </source>
</evidence>
<dbReference type="EMBL" id="CP059666">
    <property type="protein sequence ID" value="QRW22699.1"/>
    <property type="molecule type" value="Genomic_DNA"/>
</dbReference>
<dbReference type="InterPro" id="IPR036047">
    <property type="entry name" value="F-box-like_dom_sf"/>
</dbReference>
<dbReference type="KEGG" id="rsx:RhiXN_07735"/>
<accession>A0A8H8NZA5</accession>
<feature type="domain" description="F-box" evidence="1">
    <location>
        <begin position="1"/>
        <end position="44"/>
    </location>
</feature>
<dbReference type="CDD" id="cd09917">
    <property type="entry name" value="F-box_SF"/>
    <property type="match status" value="1"/>
</dbReference>